<name>A0AA40CXR5_9PEZI</name>
<keyword evidence="2" id="KW-1185">Reference proteome</keyword>
<accession>A0AA40CXR5</accession>
<evidence type="ECO:0000313" key="1">
    <source>
        <dbReference type="EMBL" id="KAK0655445.1"/>
    </source>
</evidence>
<dbReference type="Proteomes" id="UP001174936">
    <property type="component" value="Unassembled WGS sequence"/>
</dbReference>
<reference evidence="1" key="1">
    <citation type="submission" date="2023-06" db="EMBL/GenBank/DDBJ databases">
        <title>Genome-scale phylogeny and comparative genomics of the fungal order Sordariales.</title>
        <authorList>
            <consortium name="Lawrence Berkeley National Laboratory"/>
            <person name="Hensen N."/>
            <person name="Bonometti L."/>
            <person name="Westerberg I."/>
            <person name="Brannstrom I.O."/>
            <person name="Guillou S."/>
            <person name="Cros-Aarteil S."/>
            <person name="Calhoun S."/>
            <person name="Haridas S."/>
            <person name="Kuo A."/>
            <person name="Mondo S."/>
            <person name="Pangilinan J."/>
            <person name="Riley R."/>
            <person name="Labutti K."/>
            <person name="Andreopoulos B."/>
            <person name="Lipzen A."/>
            <person name="Chen C."/>
            <person name="Yanf M."/>
            <person name="Daum C."/>
            <person name="Ng V."/>
            <person name="Clum A."/>
            <person name="Steindorff A."/>
            <person name="Ohm R."/>
            <person name="Martin F."/>
            <person name="Silar P."/>
            <person name="Natvig D."/>
            <person name="Lalanne C."/>
            <person name="Gautier V."/>
            <person name="Ament-Velasquez S.L."/>
            <person name="Kruys A."/>
            <person name="Hutchinson M.I."/>
            <person name="Powell A.J."/>
            <person name="Barry K."/>
            <person name="Miller A.N."/>
            <person name="Grigoriev I.V."/>
            <person name="Debuchy R."/>
            <person name="Gladieux P."/>
            <person name="Thoren M.H."/>
            <person name="Johannesson H."/>
        </authorList>
    </citation>
    <scope>NUCLEOTIDE SEQUENCE</scope>
    <source>
        <strain evidence="1">SMH2532-1</strain>
    </source>
</reference>
<organism evidence="1 2">
    <name type="scientific">Cercophora newfieldiana</name>
    <dbReference type="NCBI Taxonomy" id="92897"/>
    <lineage>
        <taxon>Eukaryota</taxon>
        <taxon>Fungi</taxon>
        <taxon>Dikarya</taxon>
        <taxon>Ascomycota</taxon>
        <taxon>Pezizomycotina</taxon>
        <taxon>Sordariomycetes</taxon>
        <taxon>Sordariomycetidae</taxon>
        <taxon>Sordariales</taxon>
        <taxon>Lasiosphaeriaceae</taxon>
        <taxon>Cercophora</taxon>
    </lineage>
</organism>
<comment type="caution">
    <text evidence="1">The sequence shown here is derived from an EMBL/GenBank/DDBJ whole genome shotgun (WGS) entry which is preliminary data.</text>
</comment>
<dbReference type="EMBL" id="JAULSV010000001">
    <property type="protein sequence ID" value="KAK0655445.1"/>
    <property type="molecule type" value="Genomic_DNA"/>
</dbReference>
<gene>
    <name evidence="1" type="ORF">B0T16DRAFT_12088</name>
</gene>
<evidence type="ECO:0000313" key="2">
    <source>
        <dbReference type="Proteomes" id="UP001174936"/>
    </source>
</evidence>
<proteinExistence type="predicted"/>
<protein>
    <submittedName>
        <fullName evidence="1">Uncharacterized protein</fullName>
    </submittedName>
</protein>
<dbReference type="AlphaFoldDB" id="A0AA40CXR5"/>
<sequence length="212" mass="23622">MRVNRTARAAWCVSWCAIPLTENETLLALTVRQIKFSVGIMTQSHNQPNDRSVMPLEDDVCRPARSRAAGASYAAKGDQFPWSRSSLWPAKFWSTAATGTGTGSSTLRNAISFSVSRWKLVMGLGTLHNGTGADFDVRLGHHGAIRSRARQPRYLWLRHNDGGSGRYIPSWQRVLTASTSCRSWRTEAKTWGFARRQSHRARAKFGPPPVIP</sequence>